<accession>A0A1L9U0B8</accession>
<sequence>MISLPLPINLPPRRLRLIISCVALSFLFSTLLLAGQWHHQSPAEVLATNTNTAVDSGSKSIWASWTTEQLVPRFAYAQYATNLNYLCNALINFHLLKRYGTQHDLVLIHPKQWSNGDSPEAKALATIREDHPDIFLCGFDVISTRKGDATWADSLTKFHSFALTNWTRILAFDSDSLVLNKMDHYFLSPLAPIAVPRAYWLNNKEDDIAQQVLGSHVMLLEPNEKQYKKIVDEALRSGDFDMEVINHMFKDSAMILPHRRLALLSGEFRTNDHSKYMAPNEDEEWNAMGEVSRALLVHFSDWPLPKPWMPRTEAEWEAALPECRDDDAGAPDRPPCANRMMWTGFYHDYDTYKEKQCATILG</sequence>
<dbReference type="VEuPathDB" id="FungiDB:ASPSYDRAFT_39929"/>
<keyword evidence="2" id="KW-1185">Reference proteome</keyword>
<dbReference type="PANTHER" id="PTHR11183">
    <property type="entry name" value="GLYCOGENIN SUBFAMILY MEMBER"/>
    <property type="match status" value="1"/>
</dbReference>
<dbReference type="GeneID" id="63762055"/>
<organism evidence="1 2">
    <name type="scientific">Aspergillus sydowii CBS 593.65</name>
    <dbReference type="NCBI Taxonomy" id="1036612"/>
    <lineage>
        <taxon>Eukaryota</taxon>
        <taxon>Fungi</taxon>
        <taxon>Dikarya</taxon>
        <taxon>Ascomycota</taxon>
        <taxon>Pezizomycotina</taxon>
        <taxon>Eurotiomycetes</taxon>
        <taxon>Eurotiomycetidae</taxon>
        <taxon>Eurotiales</taxon>
        <taxon>Aspergillaceae</taxon>
        <taxon>Aspergillus</taxon>
        <taxon>Aspergillus subgen. Nidulantes</taxon>
    </lineage>
</organism>
<proteinExistence type="predicted"/>
<name>A0A1L9U0B8_9EURO</name>
<evidence type="ECO:0000313" key="2">
    <source>
        <dbReference type="Proteomes" id="UP000184356"/>
    </source>
</evidence>
<dbReference type="InterPro" id="IPR050587">
    <property type="entry name" value="GNT1/Glycosyltrans_8"/>
</dbReference>
<gene>
    <name evidence="1" type="ORF">ASPSYDRAFT_39929</name>
</gene>
<evidence type="ECO:0008006" key="3">
    <source>
        <dbReference type="Google" id="ProtNLM"/>
    </source>
</evidence>
<evidence type="ECO:0000313" key="1">
    <source>
        <dbReference type="EMBL" id="OJJ65134.1"/>
    </source>
</evidence>
<reference evidence="2" key="1">
    <citation type="journal article" date="2017" name="Genome Biol.">
        <title>Comparative genomics reveals high biological diversity and specific adaptations in the industrially and medically important fungal genus Aspergillus.</title>
        <authorList>
            <person name="de Vries R.P."/>
            <person name="Riley R."/>
            <person name="Wiebenga A."/>
            <person name="Aguilar-Osorio G."/>
            <person name="Amillis S."/>
            <person name="Uchima C.A."/>
            <person name="Anderluh G."/>
            <person name="Asadollahi M."/>
            <person name="Askin M."/>
            <person name="Barry K."/>
            <person name="Battaglia E."/>
            <person name="Bayram O."/>
            <person name="Benocci T."/>
            <person name="Braus-Stromeyer S.A."/>
            <person name="Caldana C."/>
            <person name="Canovas D."/>
            <person name="Cerqueira G.C."/>
            <person name="Chen F."/>
            <person name="Chen W."/>
            <person name="Choi C."/>
            <person name="Clum A."/>
            <person name="Dos Santos R.A."/>
            <person name="Damasio A.R."/>
            <person name="Diallinas G."/>
            <person name="Emri T."/>
            <person name="Fekete E."/>
            <person name="Flipphi M."/>
            <person name="Freyberg S."/>
            <person name="Gallo A."/>
            <person name="Gournas C."/>
            <person name="Habgood R."/>
            <person name="Hainaut M."/>
            <person name="Harispe M.L."/>
            <person name="Henrissat B."/>
            <person name="Hilden K.S."/>
            <person name="Hope R."/>
            <person name="Hossain A."/>
            <person name="Karabika E."/>
            <person name="Karaffa L."/>
            <person name="Karanyi Z."/>
            <person name="Krasevec N."/>
            <person name="Kuo A."/>
            <person name="Kusch H."/>
            <person name="LaButti K."/>
            <person name="Lagendijk E.L."/>
            <person name="Lapidus A."/>
            <person name="Levasseur A."/>
            <person name="Lindquist E."/>
            <person name="Lipzen A."/>
            <person name="Logrieco A.F."/>
            <person name="MacCabe A."/>
            <person name="Maekelae M.R."/>
            <person name="Malavazi I."/>
            <person name="Melin P."/>
            <person name="Meyer V."/>
            <person name="Mielnichuk N."/>
            <person name="Miskei M."/>
            <person name="Molnar A.P."/>
            <person name="Mule G."/>
            <person name="Ngan C.Y."/>
            <person name="Orejas M."/>
            <person name="Orosz E."/>
            <person name="Ouedraogo J.P."/>
            <person name="Overkamp K.M."/>
            <person name="Park H.-S."/>
            <person name="Perrone G."/>
            <person name="Piumi F."/>
            <person name="Punt P.J."/>
            <person name="Ram A.F."/>
            <person name="Ramon A."/>
            <person name="Rauscher S."/>
            <person name="Record E."/>
            <person name="Riano-Pachon D.M."/>
            <person name="Robert V."/>
            <person name="Roehrig J."/>
            <person name="Ruller R."/>
            <person name="Salamov A."/>
            <person name="Salih N.S."/>
            <person name="Samson R.A."/>
            <person name="Sandor E."/>
            <person name="Sanguinetti M."/>
            <person name="Schuetze T."/>
            <person name="Sepcic K."/>
            <person name="Shelest E."/>
            <person name="Sherlock G."/>
            <person name="Sophianopoulou V."/>
            <person name="Squina F.M."/>
            <person name="Sun H."/>
            <person name="Susca A."/>
            <person name="Todd R.B."/>
            <person name="Tsang A."/>
            <person name="Unkles S.E."/>
            <person name="van de Wiele N."/>
            <person name="van Rossen-Uffink D."/>
            <person name="Oliveira J.V."/>
            <person name="Vesth T.C."/>
            <person name="Visser J."/>
            <person name="Yu J.-H."/>
            <person name="Zhou M."/>
            <person name="Andersen M.R."/>
            <person name="Archer D.B."/>
            <person name="Baker S.E."/>
            <person name="Benoit I."/>
            <person name="Brakhage A.A."/>
            <person name="Braus G.H."/>
            <person name="Fischer R."/>
            <person name="Frisvad J.C."/>
            <person name="Goldman G.H."/>
            <person name="Houbraken J."/>
            <person name="Oakley B."/>
            <person name="Pocsi I."/>
            <person name="Scazzocchio C."/>
            <person name="Seiboth B."/>
            <person name="vanKuyk P.A."/>
            <person name="Wortman J."/>
            <person name="Dyer P.S."/>
            <person name="Grigoriev I.V."/>
        </authorList>
    </citation>
    <scope>NUCLEOTIDE SEQUENCE [LARGE SCALE GENOMIC DNA]</scope>
    <source>
        <strain evidence="2">CBS 593.65</strain>
    </source>
</reference>
<dbReference type="EMBL" id="KV878582">
    <property type="protein sequence ID" value="OJJ65134.1"/>
    <property type="molecule type" value="Genomic_DNA"/>
</dbReference>
<dbReference type="Gene3D" id="3.90.550.10">
    <property type="entry name" value="Spore Coat Polysaccharide Biosynthesis Protein SpsA, Chain A"/>
    <property type="match status" value="1"/>
</dbReference>
<dbReference type="AlphaFoldDB" id="A0A1L9U0B8"/>
<dbReference type="InterPro" id="IPR029044">
    <property type="entry name" value="Nucleotide-diphossugar_trans"/>
</dbReference>
<dbReference type="STRING" id="1036612.A0A1L9U0B8"/>
<dbReference type="SUPFAM" id="SSF53448">
    <property type="entry name" value="Nucleotide-diphospho-sugar transferases"/>
    <property type="match status" value="1"/>
</dbReference>
<dbReference type="RefSeq" id="XP_040708940.1">
    <property type="nucleotide sequence ID" value="XM_040845982.1"/>
</dbReference>
<dbReference type="OrthoDB" id="2014201at2759"/>
<protein>
    <recommendedName>
        <fullName evidence="3">Glucose N-acetyltransferase 1</fullName>
    </recommendedName>
</protein>
<dbReference type="Proteomes" id="UP000184356">
    <property type="component" value="Unassembled WGS sequence"/>
</dbReference>